<dbReference type="SUPFAM" id="SSF52266">
    <property type="entry name" value="SGNH hydrolase"/>
    <property type="match status" value="1"/>
</dbReference>
<keyword evidence="2" id="KW-0378">Hydrolase</keyword>
<dbReference type="InterPro" id="IPR013830">
    <property type="entry name" value="SGNH_hydro"/>
</dbReference>
<proteinExistence type="predicted"/>
<dbReference type="InterPro" id="IPR036514">
    <property type="entry name" value="SGNH_hydro_sf"/>
</dbReference>
<evidence type="ECO:0000313" key="3">
    <source>
        <dbReference type="Proteomes" id="UP001596028"/>
    </source>
</evidence>
<organism evidence="2 3">
    <name type="scientific">Cohnella hongkongensis</name>
    <dbReference type="NCBI Taxonomy" id="178337"/>
    <lineage>
        <taxon>Bacteria</taxon>
        <taxon>Bacillati</taxon>
        <taxon>Bacillota</taxon>
        <taxon>Bacilli</taxon>
        <taxon>Bacillales</taxon>
        <taxon>Paenibacillaceae</taxon>
        <taxon>Cohnella</taxon>
    </lineage>
</organism>
<dbReference type="GO" id="GO:0016787">
    <property type="term" value="F:hydrolase activity"/>
    <property type="evidence" value="ECO:0007669"/>
    <property type="project" value="UniProtKB-KW"/>
</dbReference>
<gene>
    <name evidence="2" type="ORF">ACFO3S_15490</name>
</gene>
<protein>
    <submittedName>
        <fullName evidence="2">SGNH/GDSL hydrolase family protein</fullName>
    </submittedName>
</protein>
<dbReference type="Pfam" id="PF13472">
    <property type="entry name" value="Lipase_GDSL_2"/>
    <property type="match status" value="1"/>
</dbReference>
<dbReference type="EMBL" id="JBHSEP010000011">
    <property type="protein sequence ID" value="MFC4599655.1"/>
    <property type="molecule type" value="Genomic_DNA"/>
</dbReference>
<evidence type="ECO:0000259" key="1">
    <source>
        <dbReference type="Pfam" id="PF13472"/>
    </source>
</evidence>
<name>A0ABV9FCH1_9BACL</name>
<dbReference type="RefSeq" id="WP_378097866.1">
    <property type="nucleotide sequence ID" value="NZ_JBHSEP010000011.1"/>
</dbReference>
<comment type="caution">
    <text evidence="2">The sequence shown here is derived from an EMBL/GenBank/DDBJ whole genome shotgun (WGS) entry which is preliminary data.</text>
</comment>
<dbReference type="Proteomes" id="UP001596028">
    <property type="component" value="Unassembled WGS sequence"/>
</dbReference>
<keyword evidence="3" id="KW-1185">Reference proteome</keyword>
<reference evidence="3" key="1">
    <citation type="journal article" date="2019" name="Int. J. Syst. Evol. Microbiol.">
        <title>The Global Catalogue of Microorganisms (GCM) 10K type strain sequencing project: providing services to taxonomists for standard genome sequencing and annotation.</title>
        <authorList>
            <consortium name="The Broad Institute Genomics Platform"/>
            <consortium name="The Broad Institute Genome Sequencing Center for Infectious Disease"/>
            <person name="Wu L."/>
            <person name="Ma J."/>
        </authorList>
    </citation>
    <scope>NUCLEOTIDE SEQUENCE [LARGE SCALE GENOMIC DNA]</scope>
    <source>
        <strain evidence="3">CCUG 49571</strain>
    </source>
</reference>
<feature type="domain" description="SGNH hydrolase-type esterase" evidence="1">
    <location>
        <begin position="39"/>
        <end position="200"/>
    </location>
</feature>
<sequence>MHIVVTGDSNALPRPFNNKTFTFEEELSFYYRDTYGYLTYSWLRERCPDPLQAIYSNRAFKGSTIRDVYREIEQHLFLLQPSLLLVQVGLCDCWIRPALETDPKQYVPIEKFTDYYGKIIDLLKNRPKMKCIIIGICPPDPVMEERFPGVLHEIDRYNQVLKAGVDSEQIFFLDIAKRIEEVQPPNYLHADHQHLDKAGHYFLFQEIQKIVLEHRFDFT</sequence>
<dbReference type="CDD" id="cd00229">
    <property type="entry name" value="SGNH_hydrolase"/>
    <property type="match status" value="1"/>
</dbReference>
<evidence type="ECO:0000313" key="2">
    <source>
        <dbReference type="EMBL" id="MFC4599655.1"/>
    </source>
</evidence>
<dbReference type="Gene3D" id="3.40.50.1110">
    <property type="entry name" value="SGNH hydrolase"/>
    <property type="match status" value="1"/>
</dbReference>
<accession>A0ABV9FCH1</accession>